<dbReference type="Proteomes" id="UP000003379">
    <property type="component" value="Unassembled WGS sequence"/>
</dbReference>
<dbReference type="RefSeq" id="WP_009529512.1">
    <property type="nucleotide sequence ID" value="NZ_JH414609.1"/>
</dbReference>
<protein>
    <submittedName>
        <fullName evidence="1">Uncharacterized protein</fullName>
    </submittedName>
</protein>
<gene>
    <name evidence="1" type="ORF">HMPREF9628_01562</name>
</gene>
<sequence>MYEYLLEVFKKSRCVDRDTLLSVIYSIGDVLNENEELKDDTILKVQVAHMLNVADRLKKEREDEMISIKLDKKQAILLKYLLNLEKENIDSAYDEYEYTDDNVSEIIYKTIDEIISQLKDVEEFNDRVDVIDIFKK</sequence>
<dbReference type="EMBL" id="AFZG01000022">
    <property type="protein sequence ID" value="EHL19378.1"/>
    <property type="molecule type" value="Genomic_DNA"/>
</dbReference>
<dbReference type="AlphaFoldDB" id="G9XCI5"/>
<dbReference type="HOGENOM" id="CLU_1873462_0_0_9"/>
<name>G9XCI5_9FIRM</name>
<reference evidence="1 2" key="1">
    <citation type="submission" date="2011-08" db="EMBL/GenBank/DDBJ databases">
        <title>The Genome Sequence of Eubacteriaceae bacterium CM5.</title>
        <authorList>
            <consortium name="The Broad Institute Genome Sequencing Platform"/>
            <person name="Earl A."/>
            <person name="Ward D."/>
            <person name="Feldgarden M."/>
            <person name="Gevers D."/>
            <person name="Sizova M."/>
            <person name="Hazen A."/>
            <person name="Epstein S."/>
            <person name="Young S.K."/>
            <person name="Zeng Q."/>
            <person name="Gargeya S."/>
            <person name="Fitzgerald M."/>
            <person name="Haas B."/>
            <person name="Abouelleil A."/>
            <person name="Alvarado L."/>
            <person name="Arachchi H.M."/>
            <person name="Berlin A."/>
            <person name="Brown A."/>
            <person name="Chapman S.B."/>
            <person name="Chen Z."/>
            <person name="Dunbar C."/>
            <person name="Freedman E."/>
            <person name="Gearin G."/>
            <person name="Gellesch M."/>
            <person name="Goldberg J."/>
            <person name="Griggs A."/>
            <person name="Gujja S."/>
            <person name="Heiman D."/>
            <person name="Howarth C."/>
            <person name="Larson L."/>
            <person name="Lui A."/>
            <person name="MacDonald P.J.P."/>
            <person name="Montmayeur A."/>
            <person name="Murphy C."/>
            <person name="Neiman D."/>
            <person name="Pearson M."/>
            <person name="Priest M."/>
            <person name="Roberts A."/>
            <person name="Saif S."/>
            <person name="Shea T."/>
            <person name="Shenoy N."/>
            <person name="Sisk P."/>
            <person name="Stolte C."/>
            <person name="Sykes S."/>
            <person name="Wortman J."/>
            <person name="Nusbaum C."/>
            <person name="Birren B."/>
        </authorList>
    </citation>
    <scope>NUCLEOTIDE SEQUENCE [LARGE SCALE GENOMIC DNA]</scope>
    <source>
        <strain evidence="1 2">CM5</strain>
    </source>
</reference>
<evidence type="ECO:0000313" key="1">
    <source>
        <dbReference type="EMBL" id="EHL19378.1"/>
    </source>
</evidence>
<proteinExistence type="predicted"/>
<comment type="caution">
    <text evidence="1">The sequence shown here is derived from an EMBL/GenBank/DDBJ whole genome shotgun (WGS) entry which is preliminary data.</text>
</comment>
<organism evidence="1 2">
    <name type="scientific">Peptoanaerobacter stomatis</name>
    <dbReference type="NCBI Taxonomy" id="796937"/>
    <lineage>
        <taxon>Bacteria</taxon>
        <taxon>Bacillati</taxon>
        <taxon>Bacillota</taxon>
        <taxon>Clostridia</taxon>
        <taxon>Peptostreptococcales</taxon>
        <taxon>Filifactoraceae</taxon>
        <taxon>Peptoanaerobacter</taxon>
    </lineage>
</organism>
<accession>G9XCI5</accession>
<evidence type="ECO:0000313" key="2">
    <source>
        <dbReference type="Proteomes" id="UP000003379"/>
    </source>
</evidence>